<dbReference type="Gene3D" id="2.30.30.40">
    <property type="entry name" value="SH3 Domains"/>
    <property type="match status" value="1"/>
</dbReference>
<dbReference type="Gene3D" id="1.10.287.560">
    <property type="entry name" value="Histidine kinase CheA-like, homodimeric domain"/>
    <property type="match status" value="1"/>
</dbReference>
<dbReference type="InterPro" id="IPR036097">
    <property type="entry name" value="HisK_dim/P_sf"/>
</dbReference>
<dbReference type="Pfam" id="PF01584">
    <property type="entry name" value="CheW"/>
    <property type="match status" value="1"/>
</dbReference>
<keyword evidence="6" id="KW-0145">Chemotaxis</keyword>
<sequence length="720" mass="79083">MAEPMVEVFIFETRQFLEQLEQIALGSEEQGGFSEEDVNEIFRAMHTIKGSAAMMMFDQVSTLAHSVEDIFFYIRELKPAKVDATAITDIVLNAVDFMRIEMDKLDAGGTPDMSSEELRNYTKDFLRNMKLDNGHDPDIDLRKAKNAKKAGEAGGDAAAPAPEPEKKQYYIGAAKPATPAPAATGATSGGQHIFEATVFFQQGCEMEEVRAFGVVNSLKEKVKELHYLPEKILEDESATDTIRNMGFRLFFTTEMNFDEAKAELDQTIFLDRLEIKEVASVAELEYWPSQETIAITALENSEPIKPAMPPVQRDLTPAARKPAPAKGGDGAQMITVRVDKLDKLMDLVGEMVIAEAMVTQNPDLKGMELDNFAKAARQLHKINGELQDSVMALRMVPLEGTFKKMNRIVRDMTKKLGKKARLVLVGESTEVDKNINEHISDPLMHIVRNSVDHGIEMPEVRVEAGKEETGTVILSAENAGGEVVIKIKDDGGGLNKEKILDRARKNGILTKPESELTDREIYSFIFAPGFSTKEAVTEFSGRGVGMDVVVSNIKSLGGKVIVDSEPGLGSTTTIKIPLTLAIIEGMSVSVGGSRFTIPINYISRSFRPDEGAIFRDPDGSEMIMVQGTCCPVIRLYDMYDIPDAIHEPTEGILLLLEAGDARFGVLADELLGVQEIVVKPVPKYISRMMKTTGISGCTLLGDGSISLIIDPQQVHNIIFD</sequence>
<dbReference type="PANTHER" id="PTHR43395:SF10">
    <property type="entry name" value="CHEMOTAXIS PROTEIN CHEA"/>
    <property type="match status" value="1"/>
</dbReference>
<dbReference type="SMART" id="SM00387">
    <property type="entry name" value="HATPase_c"/>
    <property type="match status" value="1"/>
</dbReference>
<protein>
    <recommendedName>
        <fullName evidence="4">Chemotaxis protein CheA</fullName>
        <ecNumber evidence="3">2.7.13.3</ecNumber>
    </recommendedName>
</protein>
<dbReference type="InterPro" id="IPR002545">
    <property type="entry name" value="CheW-lke_dom"/>
</dbReference>
<evidence type="ECO:0000256" key="2">
    <source>
        <dbReference type="ARBA" id="ARBA00004496"/>
    </source>
</evidence>
<dbReference type="InterPro" id="IPR004358">
    <property type="entry name" value="Sig_transdc_His_kin-like_C"/>
</dbReference>
<dbReference type="Pfam" id="PF01627">
    <property type="entry name" value="Hpt"/>
    <property type="match status" value="1"/>
</dbReference>
<dbReference type="PROSITE" id="PS50894">
    <property type="entry name" value="HPT"/>
    <property type="match status" value="1"/>
</dbReference>
<dbReference type="GO" id="GO:0005524">
    <property type="term" value="F:ATP binding"/>
    <property type="evidence" value="ECO:0007669"/>
    <property type="project" value="UniProtKB-KW"/>
</dbReference>
<dbReference type="InterPro" id="IPR008207">
    <property type="entry name" value="Sig_transdc_His_kin_Hpt_dom"/>
</dbReference>
<dbReference type="InterPro" id="IPR051315">
    <property type="entry name" value="Bact_Chemotaxis_CheA"/>
</dbReference>
<dbReference type="InterPro" id="IPR036890">
    <property type="entry name" value="HATPase_C_sf"/>
</dbReference>
<feature type="compositionally biased region" description="Low complexity" evidence="15">
    <location>
        <begin position="317"/>
        <end position="326"/>
    </location>
</feature>
<keyword evidence="5" id="KW-0963">Cytoplasm</keyword>
<dbReference type="Proteomes" id="UP000030993">
    <property type="component" value="Unassembled WGS sequence"/>
</dbReference>
<dbReference type="Pfam" id="PF02518">
    <property type="entry name" value="HATPase_c"/>
    <property type="match status" value="1"/>
</dbReference>
<evidence type="ECO:0000259" key="18">
    <source>
        <dbReference type="PROSITE" id="PS50894"/>
    </source>
</evidence>
<dbReference type="InterPro" id="IPR010808">
    <property type="entry name" value="CheA_P2-bd"/>
</dbReference>
<evidence type="ECO:0000256" key="5">
    <source>
        <dbReference type="ARBA" id="ARBA00022490"/>
    </source>
</evidence>
<dbReference type="InterPro" id="IPR003594">
    <property type="entry name" value="HATPase_dom"/>
</dbReference>
<keyword evidence="8" id="KW-0808">Transferase</keyword>
<dbReference type="CDD" id="cd00088">
    <property type="entry name" value="HPT"/>
    <property type="match status" value="1"/>
</dbReference>
<feature type="region of interest" description="Disordered" evidence="15">
    <location>
        <begin position="304"/>
        <end position="329"/>
    </location>
</feature>
<evidence type="ECO:0000256" key="6">
    <source>
        <dbReference type="ARBA" id="ARBA00022500"/>
    </source>
</evidence>
<evidence type="ECO:0000256" key="15">
    <source>
        <dbReference type="SAM" id="MobiDB-lite"/>
    </source>
</evidence>
<dbReference type="FunFam" id="3.30.565.10:FF:000016">
    <property type="entry name" value="Chemotaxis protein CheA, putative"/>
    <property type="match status" value="1"/>
</dbReference>
<comment type="catalytic activity">
    <reaction evidence="1">
        <text>ATP + protein L-histidine = ADP + protein N-phospho-L-histidine.</text>
        <dbReference type="EC" id="2.7.13.3"/>
    </reaction>
</comment>
<evidence type="ECO:0000256" key="4">
    <source>
        <dbReference type="ARBA" id="ARBA00021495"/>
    </source>
</evidence>
<dbReference type="InterPro" id="IPR035891">
    <property type="entry name" value="CheY-binding_CheA"/>
</dbReference>
<keyword evidence="7 14" id="KW-0597">Phosphoprotein</keyword>
<dbReference type="Pfam" id="PF02895">
    <property type="entry name" value="H-kinase_dim"/>
    <property type="match status" value="1"/>
</dbReference>
<dbReference type="RefSeq" id="WP_039208841.1">
    <property type="nucleotide sequence ID" value="NZ_JSCE01000160.1"/>
</dbReference>
<dbReference type="Gene3D" id="1.20.120.160">
    <property type="entry name" value="HPT domain"/>
    <property type="match status" value="1"/>
</dbReference>
<dbReference type="CDD" id="cd16916">
    <property type="entry name" value="HATPase_CheA-like"/>
    <property type="match status" value="1"/>
</dbReference>
<proteinExistence type="predicted"/>
<evidence type="ECO:0000256" key="13">
    <source>
        <dbReference type="ARBA" id="ARBA00035100"/>
    </source>
</evidence>
<keyword evidence="11" id="KW-0067">ATP-binding</keyword>
<evidence type="ECO:0000256" key="10">
    <source>
        <dbReference type="ARBA" id="ARBA00022777"/>
    </source>
</evidence>
<feature type="domain" description="Histidine kinase" evidence="16">
    <location>
        <begin position="376"/>
        <end position="580"/>
    </location>
</feature>
<dbReference type="PROSITE" id="PS50851">
    <property type="entry name" value="CHEW"/>
    <property type="match status" value="1"/>
</dbReference>
<evidence type="ECO:0000256" key="14">
    <source>
        <dbReference type="PROSITE-ProRule" id="PRU00110"/>
    </source>
</evidence>
<dbReference type="SMART" id="SM01231">
    <property type="entry name" value="H-kinase_dim"/>
    <property type="match status" value="1"/>
</dbReference>
<evidence type="ECO:0000256" key="9">
    <source>
        <dbReference type="ARBA" id="ARBA00022741"/>
    </source>
</evidence>
<dbReference type="GO" id="GO:0006935">
    <property type="term" value="P:chemotaxis"/>
    <property type="evidence" value="ECO:0007669"/>
    <property type="project" value="UniProtKB-KW"/>
</dbReference>
<dbReference type="SUPFAM" id="SSF47384">
    <property type="entry name" value="Homodimeric domain of signal transducing histidine kinase"/>
    <property type="match status" value="1"/>
</dbReference>
<dbReference type="GO" id="GO:0000155">
    <property type="term" value="F:phosphorelay sensor kinase activity"/>
    <property type="evidence" value="ECO:0007669"/>
    <property type="project" value="InterPro"/>
</dbReference>
<keyword evidence="20" id="KW-1185">Reference proteome</keyword>
<dbReference type="InterPro" id="IPR036061">
    <property type="entry name" value="CheW-like_dom_sf"/>
</dbReference>
<comment type="subcellular location">
    <subcellularLocation>
        <location evidence="2">Cytoplasm</location>
    </subcellularLocation>
</comment>
<feature type="modified residue" description="Phosphohistidine" evidence="14">
    <location>
        <position position="46"/>
    </location>
</feature>
<evidence type="ECO:0000256" key="1">
    <source>
        <dbReference type="ARBA" id="ARBA00000085"/>
    </source>
</evidence>
<keyword evidence="12" id="KW-0902">Two-component regulatory system</keyword>
<accession>A0A0B2JZ76</accession>
<organism evidence="19 20">
    <name type="scientific">Anaerovibrio lipolyticus</name>
    <dbReference type="NCBI Taxonomy" id="82374"/>
    <lineage>
        <taxon>Bacteria</taxon>
        <taxon>Bacillati</taxon>
        <taxon>Bacillota</taxon>
        <taxon>Negativicutes</taxon>
        <taxon>Selenomonadales</taxon>
        <taxon>Selenomonadaceae</taxon>
        <taxon>Anaerovibrio</taxon>
    </lineage>
</organism>
<dbReference type="InterPro" id="IPR004105">
    <property type="entry name" value="CheA-like_dim"/>
</dbReference>
<dbReference type="AlphaFoldDB" id="A0A0B2JZ76"/>
<dbReference type="InterPro" id="IPR037006">
    <property type="entry name" value="CheA-like_homodim_sf"/>
</dbReference>
<dbReference type="SMART" id="SM00260">
    <property type="entry name" value="CheW"/>
    <property type="match status" value="1"/>
</dbReference>
<dbReference type="PRINTS" id="PR00344">
    <property type="entry name" value="BCTRLSENSOR"/>
</dbReference>
<keyword evidence="10" id="KW-0418">Kinase</keyword>
<dbReference type="Pfam" id="PF07194">
    <property type="entry name" value="P2"/>
    <property type="match status" value="1"/>
</dbReference>
<evidence type="ECO:0000256" key="3">
    <source>
        <dbReference type="ARBA" id="ARBA00012438"/>
    </source>
</evidence>
<keyword evidence="9" id="KW-0547">Nucleotide-binding</keyword>
<dbReference type="eggNOG" id="COG0643">
    <property type="taxonomic scope" value="Bacteria"/>
</dbReference>
<dbReference type="PANTHER" id="PTHR43395">
    <property type="entry name" value="SENSOR HISTIDINE KINASE CHEA"/>
    <property type="match status" value="1"/>
</dbReference>
<dbReference type="SMART" id="SM00073">
    <property type="entry name" value="HPT"/>
    <property type="match status" value="1"/>
</dbReference>
<evidence type="ECO:0000256" key="8">
    <source>
        <dbReference type="ARBA" id="ARBA00022679"/>
    </source>
</evidence>
<feature type="domain" description="HPt" evidence="18">
    <location>
        <begin position="1"/>
        <end position="108"/>
    </location>
</feature>
<dbReference type="EMBL" id="JSCE01000160">
    <property type="protein sequence ID" value="KHM51911.1"/>
    <property type="molecule type" value="Genomic_DNA"/>
</dbReference>
<dbReference type="SUPFAM" id="SSF50341">
    <property type="entry name" value="CheW-like"/>
    <property type="match status" value="1"/>
</dbReference>
<dbReference type="PROSITE" id="PS50109">
    <property type="entry name" value="HIS_KIN"/>
    <property type="match status" value="1"/>
</dbReference>
<evidence type="ECO:0000313" key="19">
    <source>
        <dbReference type="EMBL" id="KHM51911.1"/>
    </source>
</evidence>
<feature type="domain" description="CheW-like" evidence="17">
    <location>
        <begin position="582"/>
        <end position="720"/>
    </location>
</feature>
<dbReference type="SUPFAM" id="SSF55052">
    <property type="entry name" value="CheY-binding domain of CheA"/>
    <property type="match status" value="1"/>
</dbReference>
<dbReference type="EC" id="2.7.13.3" evidence="3"/>
<evidence type="ECO:0000259" key="17">
    <source>
        <dbReference type="PROSITE" id="PS50851"/>
    </source>
</evidence>
<evidence type="ECO:0000256" key="12">
    <source>
        <dbReference type="ARBA" id="ARBA00023012"/>
    </source>
</evidence>
<evidence type="ECO:0000259" key="16">
    <source>
        <dbReference type="PROSITE" id="PS50109"/>
    </source>
</evidence>
<dbReference type="InterPro" id="IPR005467">
    <property type="entry name" value="His_kinase_dom"/>
</dbReference>
<evidence type="ECO:0000256" key="7">
    <source>
        <dbReference type="ARBA" id="ARBA00022553"/>
    </source>
</evidence>
<evidence type="ECO:0000256" key="11">
    <source>
        <dbReference type="ARBA" id="ARBA00022840"/>
    </source>
</evidence>
<comment type="caution">
    <text evidence="19">The sequence shown here is derived from an EMBL/GenBank/DDBJ whole genome shotgun (WGS) entry which is preliminary data.</text>
</comment>
<comment type="function">
    <text evidence="13">Involved in the transmission of sensory signals from the chemoreceptors to the flagellar motors. CheA is autophosphorylated; it can transfer its phosphate group to either CheB or CheY.</text>
</comment>
<dbReference type="STRING" id="82374.NZ47_07880"/>
<dbReference type="SUPFAM" id="SSF47226">
    <property type="entry name" value="Histidine-containing phosphotransfer domain, HPT domain"/>
    <property type="match status" value="1"/>
</dbReference>
<reference evidence="19 20" key="1">
    <citation type="journal article" date="2013" name="PLoS ONE">
        <title>Identification and characterization of three novel lipases belonging to families II and V from Anaerovibrio lipolyticus 5ST.</title>
        <authorList>
            <person name="Prive F."/>
            <person name="Kaderbhai N.N."/>
            <person name="Girdwood S."/>
            <person name="Worgan H.J."/>
            <person name="Pinloche E."/>
            <person name="Scollan N.D."/>
            <person name="Huws S.A."/>
            <person name="Newbold C.J."/>
        </authorList>
    </citation>
    <scope>NUCLEOTIDE SEQUENCE [LARGE SCALE GENOMIC DNA]</scope>
    <source>
        <strain evidence="19 20">5S</strain>
    </source>
</reference>
<dbReference type="SUPFAM" id="SSF55874">
    <property type="entry name" value="ATPase domain of HSP90 chaperone/DNA topoisomerase II/histidine kinase"/>
    <property type="match status" value="1"/>
</dbReference>
<dbReference type="InterPro" id="IPR036641">
    <property type="entry name" value="HPT_dom_sf"/>
</dbReference>
<evidence type="ECO:0000313" key="20">
    <source>
        <dbReference type="Proteomes" id="UP000030993"/>
    </source>
</evidence>
<name>A0A0B2JZ76_9FIRM</name>
<dbReference type="Gene3D" id="3.30.565.10">
    <property type="entry name" value="Histidine kinase-like ATPase, C-terminal domain"/>
    <property type="match status" value="1"/>
</dbReference>
<gene>
    <name evidence="19" type="ORF">NZ47_07880</name>
</gene>
<dbReference type="GO" id="GO:0005737">
    <property type="term" value="C:cytoplasm"/>
    <property type="evidence" value="ECO:0007669"/>
    <property type="project" value="UniProtKB-SubCell"/>
</dbReference>